<feature type="domain" description="Nitric oxide reductase subunit B cytochrome c-like" evidence="2">
    <location>
        <begin position="36"/>
        <end position="192"/>
    </location>
</feature>
<protein>
    <recommendedName>
        <fullName evidence="2">Nitric oxide reductase subunit B cytochrome c-like domain-containing protein</fullName>
    </recommendedName>
</protein>
<proteinExistence type="predicted"/>
<keyword evidence="1" id="KW-0812">Transmembrane</keyword>
<dbReference type="EMBL" id="BOQE01000001">
    <property type="protein sequence ID" value="GIM46432.1"/>
    <property type="molecule type" value="Genomic_DNA"/>
</dbReference>
<comment type="caution">
    <text evidence="3">The sequence shown here is derived from an EMBL/GenBank/DDBJ whole genome shotgun (WGS) entry which is preliminary data.</text>
</comment>
<dbReference type="Pfam" id="PF22085">
    <property type="entry name" value="NorB_cytochrome_c-like"/>
    <property type="match status" value="1"/>
</dbReference>
<keyword evidence="4" id="KW-1185">Reference proteome</keyword>
<dbReference type="AlphaFoldDB" id="A0AAV4LF35"/>
<name>A0AAV4LF35_9BACL</name>
<dbReference type="Proteomes" id="UP001057291">
    <property type="component" value="Unassembled WGS sequence"/>
</dbReference>
<accession>A0AAV4LF35</accession>
<reference evidence="3" key="1">
    <citation type="journal article" date="2023" name="Int. J. Syst. Evol. Microbiol.">
        <title>Collibacillus ludicampi gen. nov., sp. nov., a new soil bacterium of the family Alicyclobacillaceae.</title>
        <authorList>
            <person name="Jojima T."/>
            <person name="Ioku Y."/>
            <person name="Fukuta Y."/>
            <person name="Shirasaka N."/>
            <person name="Matsumura Y."/>
            <person name="Mori M."/>
        </authorList>
    </citation>
    <scope>NUCLEOTIDE SEQUENCE</scope>
    <source>
        <strain evidence="3">TP075</strain>
    </source>
</reference>
<evidence type="ECO:0000313" key="4">
    <source>
        <dbReference type="Proteomes" id="UP001057291"/>
    </source>
</evidence>
<evidence type="ECO:0000256" key="1">
    <source>
        <dbReference type="SAM" id="Phobius"/>
    </source>
</evidence>
<keyword evidence="1" id="KW-1133">Transmembrane helix</keyword>
<feature type="transmembrane region" description="Helical" evidence="1">
    <location>
        <begin position="6"/>
        <end position="24"/>
    </location>
</feature>
<dbReference type="InterPro" id="IPR054309">
    <property type="entry name" value="NorB_cytochrome_c-like"/>
</dbReference>
<gene>
    <name evidence="3" type="ORF">DNHGIG_19810</name>
</gene>
<evidence type="ECO:0000313" key="3">
    <source>
        <dbReference type="EMBL" id="GIM46432.1"/>
    </source>
</evidence>
<sequence>MRYTRLWMSLTIVFVLSFAVLGYYGKEIYHVMPPIPKRVVTNTCHVLFTEQNIKEGQNVWQSMGGQEVGSVWGHGAYVAPDWTADWLHRECVWILNTWAQAQYGKTYDALDEETKAALQTRLQKEMRTNTYDPNTGDLVISPLRAQAFAAISQHYYSLFTNDPKLANLRDAYAIHENAIKNPNLVPSLNAFL</sequence>
<evidence type="ECO:0000259" key="2">
    <source>
        <dbReference type="Pfam" id="PF22085"/>
    </source>
</evidence>
<organism evidence="3 4">
    <name type="scientific">Collibacillus ludicampi</name>
    <dbReference type="NCBI Taxonomy" id="2771369"/>
    <lineage>
        <taxon>Bacteria</taxon>
        <taxon>Bacillati</taxon>
        <taxon>Bacillota</taxon>
        <taxon>Bacilli</taxon>
        <taxon>Bacillales</taxon>
        <taxon>Alicyclobacillaceae</taxon>
        <taxon>Collibacillus</taxon>
    </lineage>
</organism>
<keyword evidence="1" id="KW-0472">Membrane</keyword>